<evidence type="ECO:0000259" key="6">
    <source>
        <dbReference type="PROSITE" id="PS50801"/>
    </source>
</evidence>
<evidence type="ECO:0000313" key="8">
    <source>
        <dbReference type="Proteomes" id="UP000245506"/>
    </source>
</evidence>
<proteinExistence type="predicted"/>
<feature type="transmembrane region" description="Helical" evidence="5">
    <location>
        <begin position="271"/>
        <end position="294"/>
    </location>
</feature>
<keyword evidence="2 5" id="KW-0812">Transmembrane</keyword>
<dbReference type="RefSeq" id="WP_109826367.1">
    <property type="nucleotide sequence ID" value="NZ_QGKL01000042.1"/>
</dbReference>
<dbReference type="PROSITE" id="PS50801">
    <property type="entry name" value="STAS"/>
    <property type="match status" value="1"/>
</dbReference>
<feature type="transmembrane region" description="Helical" evidence="5">
    <location>
        <begin position="42"/>
        <end position="59"/>
    </location>
</feature>
<keyword evidence="3 5" id="KW-1133">Transmembrane helix</keyword>
<accession>A0A317C6I3</accession>
<dbReference type="Gene3D" id="3.30.750.24">
    <property type="entry name" value="STAS domain"/>
    <property type="match status" value="1"/>
</dbReference>
<dbReference type="OrthoDB" id="9771198at2"/>
<gene>
    <name evidence="7" type="ORF">DKT75_20165</name>
</gene>
<feature type="transmembrane region" description="Helical" evidence="5">
    <location>
        <begin position="179"/>
        <end position="196"/>
    </location>
</feature>
<dbReference type="CDD" id="cd07042">
    <property type="entry name" value="STAS_SulP_like_sulfate_transporter"/>
    <property type="match status" value="1"/>
</dbReference>
<dbReference type="PANTHER" id="PTHR43310">
    <property type="entry name" value="SULFATE TRANSPORTER YBAR-RELATED"/>
    <property type="match status" value="1"/>
</dbReference>
<name>A0A317C6I3_9GAMM</name>
<evidence type="ECO:0000256" key="5">
    <source>
        <dbReference type="SAM" id="Phobius"/>
    </source>
</evidence>
<feature type="transmembrane region" description="Helical" evidence="5">
    <location>
        <begin position="329"/>
        <end position="348"/>
    </location>
</feature>
<dbReference type="PANTHER" id="PTHR43310:SF1">
    <property type="entry name" value="SULFATE TRANSPORTER YBAR-RELATED"/>
    <property type="match status" value="1"/>
</dbReference>
<evidence type="ECO:0000313" key="7">
    <source>
        <dbReference type="EMBL" id="PWQ93917.1"/>
    </source>
</evidence>
<feature type="transmembrane region" description="Helical" evidence="5">
    <location>
        <begin position="114"/>
        <end position="133"/>
    </location>
</feature>
<dbReference type="InterPro" id="IPR002645">
    <property type="entry name" value="STAS_dom"/>
</dbReference>
<evidence type="ECO:0000256" key="4">
    <source>
        <dbReference type="ARBA" id="ARBA00023136"/>
    </source>
</evidence>
<dbReference type="InterPro" id="IPR036513">
    <property type="entry name" value="STAS_dom_sf"/>
</dbReference>
<evidence type="ECO:0000256" key="2">
    <source>
        <dbReference type="ARBA" id="ARBA00022692"/>
    </source>
</evidence>
<comment type="subcellular location">
    <subcellularLocation>
        <location evidence="1">Membrane</location>
        <topology evidence="1">Multi-pass membrane protein</topology>
    </subcellularLocation>
</comment>
<dbReference type="SUPFAM" id="SSF52091">
    <property type="entry name" value="SpoIIaa-like"/>
    <property type="match status" value="1"/>
</dbReference>
<dbReference type="InterPro" id="IPR011547">
    <property type="entry name" value="SLC26A/SulP_dom"/>
</dbReference>
<feature type="transmembrane region" description="Helical" evidence="5">
    <location>
        <begin position="87"/>
        <end position="107"/>
    </location>
</feature>
<feature type="transmembrane region" description="Helical" evidence="5">
    <location>
        <begin position="153"/>
        <end position="172"/>
    </location>
</feature>
<feature type="transmembrane region" description="Helical" evidence="5">
    <location>
        <begin position="306"/>
        <end position="324"/>
    </location>
</feature>
<dbReference type="GO" id="GO:0016020">
    <property type="term" value="C:membrane"/>
    <property type="evidence" value="ECO:0007669"/>
    <property type="project" value="UniProtKB-SubCell"/>
</dbReference>
<reference evidence="7 8" key="1">
    <citation type="submission" date="2018-05" db="EMBL/GenBank/DDBJ databases">
        <title>Leucothrix arctica sp. nov., isolated from Arctic seawater.</title>
        <authorList>
            <person name="Choi A."/>
            <person name="Baek K."/>
        </authorList>
    </citation>
    <scope>NUCLEOTIDE SEQUENCE [LARGE SCALE GENOMIC DNA]</scope>
    <source>
        <strain evidence="7 8">IMCC9719</strain>
    </source>
</reference>
<dbReference type="Pfam" id="PF00916">
    <property type="entry name" value="Sulfate_transp"/>
    <property type="match status" value="1"/>
</dbReference>
<feature type="domain" description="STAS" evidence="6">
    <location>
        <begin position="408"/>
        <end position="488"/>
    </location>
</feature>
<feature type="transmembrane region" description="Helical" evidence="5">
    <location>
        <begin position="228"/>
        <end position="250"/>
    </location>
</feature>
<comment type="caution">
    <text evidence="7">The sequence shown here is derived from an EMBL/GenBank/DDBJ whole genome shotgun (WGS) entry which is preliminary data.</text>
</comment>
<evidence type="ECO:0000256" key="3">
    <source>
        <dbReference type="ARBA" id="ARBA00022989"/>
    </source>
</evidence>
<dbReference type="InterPro" id="IPR052706">
    <property type="entry name" value="Membrane-Transporter-like"/>
</dbReference>
<keyword evidence="8" id="KW-1185">Reference proteome</keyword>
<sequence length="527" mass="56287">MSFLKQLSPLSPKDDVLSGLTVALALVPEAVAFALVAQVDPLLGLYAAFIIGLVTSVFGGRPGMISGATGAIAVVLVSLVAQHGVEYLFAAVVLMGILQIIFGAFQLGKFIRLVPYSVFLGFVNGLALVIFLAQMKQFQIKDADGVYQWIQGTPLIIMLVLVVATMAIIQYLPKLTKAVPSTLVAIVALSVAVYLFNLDTRTVGDISSVAGDLPKFHIPSVPFTLETLWIVLPYAIIMALVGLIESLLTLNLVDALTETRGQANRESMAQGLANFVTGLFGGMGGCAMVGQSIININSGGSGRLSGITAALALLAIILLGAPLIEQIPVAVLIGVMFMVVIGTFKWSSLRLFGRVPHLDLIITGIVMIVTVFADLAVAVILGVILSALVFAWEHAKKIRVQKFTNDGGNTVYELIGPIFFASIHNFQELFQPNEDAQDVIIDFKRSRVADHSALEAIDQLAERFEKAGKRLHLVHLSPECRLLLNKAGDLVEVNVVEDPVYAVAAGLTSKEIDAYAMRSKKSGAASH</sequence>
<dbReference type="Pfam" id="PF01740">
    <property type="entry name" value="STAS"/>
    <property type="match status" value="1"/>
</dbReference>
<evidence type="ECO:0000256" key="1">
    <source>
        <dbReference type="ARBA" id="ARBA00004141"/>
    </source>
</evidence>
<organism evidence="7 8">
    <name type="scientific">Leucothrix arctica</name>
    <dbReference type="NCBI Taxonomy" id="1481894"/>
    <lineage>
        <taxon>Bacteria</taxon>
        <taxon>Pseudomonadati</taxon>
        <taxon>Pseudomonadota</taxon>
        <taxon>Gammaproteobacteria</taxon>
        <taxon>Thiotrichales</taxon>
        <taxon>Thiotrichaceae</taxon>
        <taxon>Leucothrix</taxon>
    </lineage>
</organism>
<protein>
    <submittedName>
        <fullName evidence="7">Sodium-independent anion transporter</fullName>
    </submittedName>
</protein>
<dbReference type="EMBL" id="QGKL01000042">
    <property type="protein sequence ID" value="PWQ93917.1"/>
    <property type="molecule type" value="Genomic_DNA"/>
</dbReference>
<feature type="transmembrane region" description="Helical" evidence="5">
    <location>
        <begin position="360"/>
        <end position="392"/>
    </location>
</feature>
<keyword evidence="4 5" id="KW-0472">Membrane</keyword>
<dbReference type="AlphaFoldDB" id="A0A317C6I3"/>
<dbReference type="Proteomes" id="UP000245506">
    <property type="component" value="Unassembled WGS sequence"/>
</dbReference>